<feature type="domain" description="Outer membrane protein assembly factor BamE" evidence="5">
    <location>
        <begin position="28"/>
        <end position="102"/>
    </location>
</feature>
<keyword evidence="2" id="KW-0472">Membrane</keyword>
<gene>
    <name evidence="6" type="ORF">CHU93_06005</name>
</gene>
<accession>A0A255YNX7</accession>
<name>A0A255YNX7_9SPHN</name>
<dbReference type="GO" id="GO:0051205">
    <property type="term" value="P:protein insertion into membrane"/>
    <property type="evidence" value="ECO:0007669"/>
    <property type="project" value="TreeGrafter"/>
</dbReference>
<dbReference type="AlphaFoldDB" id="A0A255YNX7"/>
<dbReference type="PROSITE" id="PS51257">
    <property type="entry name" value="PROKAR_LIPOPROTEIN"/>
    <property type="match status" value="1"/>
</dbReference>
<evidence type="ECO:0000256" key="1">
    <source>
        <dbReference type="ARBA" id="ARBA00022729"/>
    </source>
</evidence>
<dbReference type="GO" id="GO:0030674">
    <property type="term" value="F:protein-macromolecule adaptor activity"/>
    <property type="evidence" value="ECO:0007669"/>
    <property type="project" value="TreeGrafter"/>
</dbReference>
<feature type="chain" id="PRO_5012061364" evidence="4">
    <location>
        <begin position="19"/>
        <end position="159"/>
    </location>
</feature>
<dbReference type="InterPro" id="IPR037873">
    <property type="entry name" value="BamE-like"/>
</dbReference>
<feature type="signal peptide" evidence="4">
    <location>
        <begin position="1"/>
        <end position="18"/>
    </location>
</feature>
<evidence type="ECO:0000256" key="2">
    <source>
        <dbReference type="ARBA" id="ARBA00023136"/>
    </source>
</evidence>
<dbReference type="GO" id="GO:1990063">
    <property type="term" value="C:Bam protein complex"/>
    <property type="evidence" value="ECO:0007669"/>
    <property type="project" value="TreeGrafter"/>
</dbReference>
<keyword evidence="1 4" id="KW-0732">Signal</keyword>
<dbReference type="EMBL" id="NOXT01000097">
    <property type="protein sequence ID" value="OYQ30911.1"/>
    <property type="molecule type" value="Genomic_DNA"/>
</dbReference>
<dbReference type="PANTHER" id="PTHR37482">
    <property type="entry name" value="OUTER MEMBRANE PROTEIN ASSEMBLY FACTOR BAME"/>
    <property type="match status" value="1"/>
</dbReference>
<keyword evidence="7" id="KW-1185">Reference proteome</keyword>
<proteinExistence type="predicted"/>
<evidence type="ECO:0000313" key="6">
    <source>
        <dbReference type="EMBL" id="OYQ30911.1"/>
    </source>
</evidence>
<keyword evidence="3" id="KW-0998">Cell outer membrane</keyword>
<dbReference type="InterPro" id="IPR026592">
    <property type="entry name" value="BamE"/>
</dbReference>
<keyword evidence="6" id="KW-0946">Virion</keyword>
<comment type="caution">
    <text evidence="6">The sequence shown here is derived from an EMBL/GenBank/DDBJ whole genome shotgun (WGS) entry which is preliminary data.</text>
</comment>
<dbReference type="InterPro" id="IPR007450">
    <property type="entry name" value="BamE_dom"/>
</dbReference>
<evidence type="ECO:0000256" key="3">
    <source>
        <dbReference type="ARBA" id="ARBA00023237"/>
    </source>
</evidence>
<dbReference type="PANTHER" id="PTHR37482:SF1">
    <property type="entry name" value="OUTER MEMBRANE PROTEIN ASSEMBLY FACTOR BAME"/>
    <property type="match status" value="1"/>
</dbReference>
<dbReference type="Pfam" id="PF04355">
    <property type="entry name" value="BamE"/>
    <property type="match status" value="1"/>
</dbReference>
<dbReference type="Gene3D" id="3.30.1450.10">
    <property type="match status" value="1"/>
</dbReference>
<reference evidence="6 7" key="1">
    <citation type="submission" date="2017-07" db="EMBL/GenBank/DDBJ databases">
        <title>Sandarakinorhabdus cyanobacteriorum sp. nov., a novel bacterium isolated from cyanobacterial aggregates in a eutrophic lake.</title>
        <authorList>
            <person name="Cai H."/>
        </authorList>
    </citation>
    <scope>NUCLEOTIDE SEQUENCE [LARGE SCALE GENOMIC DNA]</scope>
    <source>
        <strain evidence="6 7">TH057</strain>
    </source>
</reference>
<dbReference type="Proteomes" id="UP000216991">
    <property type="component" value="Unassembled WGS sequence"/>
</dbReference>
<keyword evidence="6" id="KW-0261">Viral envelope protein</keyword>
<organism evidence="6 7">
    <name type="scientific">Sandarakinorhabdus cyanobacteriorum</name>
    <dbReference type="NCBI Taxonomy" id="1981098"/>
    <lineage>
        <taxon>Bacteria</taxon>
        <taxon>Pseudomonadati</taxon>
        <taxon>Pseudomonadota</taxon>
        <taxon>Alphaproteobacteria</taxon>
        <taxon>Sphingomonadales</taxon>
        <taxon>Sphingosinicellaceae</taxon>
        <taxon>Sandarakinorhabdus</taxon>
    </lineage>
</organism>
<sequence>MKRSVTLMMLTAAALASAGCSRIKANQGYLIDETLFTSILPGTDNRESVSRTLGRPTFAAQFDNGSWYYVSRLTGQYAFVAPKTLGQQILIVSFDAEGNVSKVERRRMEKIARINPVDDKTPTLGKSEGFFETLFGNVGAVGAAGGPLGGQPDGRDGPR</sequence>
<evidence type="ECO:0000313" key="7">
    <source>
        <dbReference type="Proteomes" id="UP000216991"/>
    </source>
</evidence>
<evidence type="ECO:0000259" key="5">
    <source>
        <dbReference type="Pfam" id="PF04355"/>
    </source>
</evidence>
<dbReference type="OrthoDB" id="7160681at2"/>
<protein>
    <submittedName>
        <fullName evidence="6">Cell envelope protein SmpA</fullName>
    </submittedName>
</protein>
<dbReference type="GO" id="GO:0043165">
    <property type="term" value="P:Gram-negative-bacterium-type cell outer membrane assembly"/>
    <property type="evidence" value="ECO:0007669"/>
    <property type="project" value="TreeGrafter"/>
</dbReference>
<evidence type="ECO:0000256" key="4">
    <source>
        <dbReference type="SAM" id="SignalP"/>
    </source>
</evidence>